<dbReference type="AlphaFoldDB" id="A0AAD4INZ9"/>
<evidence type="ECO:0000259" key="1">
    <source>
        <dbReference type="PROSITE" id="PS50181"/>
    </source>
</evidence>
<evidence type="ECO:0000313" key="2">
    <source>
        <dbReference type="EMBL" id="KAH6756217.1"/>
    </source>
</evidence>
<dbReference type="Pfam" id="PF00646">
    <property type="entry name" value="F-box"/>
    <property type="match status" value="1"/>
</dbReference>
<comment type="caution">
    <text evidence="2">The sequence shown here is derived from an EMBL/GenBank/DDBJ whole genome shotgun (WGS) entry which is preliminary data.</text>
</comment>
<dbReference type="InterPro" id="IPR001810">
    <property type="entry name" value="F-box_dom"/>
</dbReference>
<dbReference type="SUPFAM" id="SSF81383">
    <property type="entry name" value="F-box domain"/>
    <property type="match status" value="1"/>
</dbReference>
<dbReference type="InterPro" id="IPR055411">
    <property type="entry name" value="LRR_FXL15/At3g58940/PEG3-like"/>
</dbReference>
<feature type="domain" description="F-box" evidence="1">
    <location>
        <begin position="13"/>
        <end position="65"/>
    </location>
</feature>
<dbReference type="InterPro" id="IPR032675">
    <property type="entry name" value="LRR_dom_sf"/>
</dbReference>
<keyword evidence="3" id="KW-1185">Reference proteome</keyword>
<name>A0AAD4INZ9_PERFH</name>
<dbReference type="PANTHER" id="PTHR31900">
    <property type="entry name" value="F-BOX/RNI SUPERFAMILY PROTEIN-RELATED"/>
    <property type="match status" value="1"/>
</dbReference>
<dbReference type="PANTHER" id="PTHR31900:SF32">
    <property type="entry name" value="F-BOX_RNI_FBD-LIKE DOMAIN PROTEIN"/>
    <property type="match status" value="1"/>
</dbReference>
<dbReference type="InterPro" id="IPR050232">
    <property type="entry name" value="FBL13/AtMIF1-like"/>
</dbReference>
<dbReference type="EMBL" id="SDAM02029566">
    <property type="protein sequence ID" value="KAH6756217.1"/>
    <property type="molecule type" value="Genomic_DNA"/>
</dbReference>
<dbReference type="Gene3D" id="1.20.1280.50">
    <property type="match status" value="1"/>
</dbReference>
<reference evidence="2 3" key="1">
    <citation type="journal article" date="2021" name="Nat. Commun.">
        <title>Incipient diploidization of the medicinal plant Perilla within 10,000 years.</title>
        <authorList>
            <person name="Zhang Y."/>
            <person name="Shen Q."/>
            <person name="Leng L."/>
            <person name="Zhang D."/>
            <person name="Chen S."/>
            <person name="Shi Y."/>
            <person name="Ning Z."/>
            <person name="Chen S."/>
        </authorList>
    </citation>
    <scope>NUCLEOTIDE SEQUENCE [LARGE SCALE GENOMIC DNA]</scope>
    <source>
        <strain evidence="3">cv. PC099</strain>
    </source>
</reference>
<evidence type="ECO:0000313" key="3">
    <source>
        <dbReference type="Proteomes" id="UP001190926"/>
    </source>
</evidence>
<accession>A0AAD4INZ9</accession>
<gene>
    <name evidence="2" type="ORF">C2S53_004316</name>
</gene>
<dbReference type="PROSITE" id="PS50181">
    <property type="entry name" value="FBOX"/>
    <property type="match status" value="1"/>
</dbReference>
<sequence>MKKSKSSVREPTRDRLSELPDSLILKILGLLPMKDFVRTSILSKRWENLWATIPCLNFDYLTREISPERVRNIVNGVLRFWRGTKIVKFKIHLSSEIVESLVSDIDVWLRFAKENEVEVLCVDLMNSDGIYCVPQFLFSSCPSLKVLVLRGCSLCVPENVQWNNLRSLTIDGYRLTPHLMAKVLSGSPQLEVFILHVMESGENLRIQSSSLKMLCIEKFVYGDDGESSMDKGYAGDGPSMNTELAICTPNLGTLELSGISYSKCSLLNVSSLTHATIGFYGDDLFTGTDVHEETLRQIFPTIQHVESVTLSDCCIKVLGAMEKKHLLSPLPNVKFLKLNGILSEGEEIAGLLEIFPELKMLVIEDEDDERCEYHHRESLVFERNLPKSFLLQLRTVEVTWCWHEGDNSIFPFIQFLLKYASKLEKMVFRLKGIMPPEQQPEYWFWGSQKVLKMPKSSRTADIIFREY</sequence>
<dbReference type="SUPFAM" id="SSF52047">
    <property type="entry name" value="RNI-like"/>
    <property type="match status" value="1"/>
</dbReference>
<dbReference type="Gene3D" id="3.80.10.10">
    <property type="entry name" value="Ribonuclease Inhibitor"/>
    <property type="match status" value="1"/>
</dbReference>
<protein>
    <recommendedName>
        <fullName evidence="1">F-box domain-containing protein</fullName>
    </recommendedName>
</protein>
<dbReference type="Proteomes" id="UP001190926">
    <property type="component" value="Unassembled WGS sequence"/>
</dbReference>
<dbReference type="Pfam" id="PF24758">
    <property type="entry name" value="LRR_At5g56370"/>
    <property type="match status" value="1"/>
</dbReference>
<dbReference type="InterPro" id="IPR053781">
    <property type="entry name" value="F-box_AtFBL13-like"/>
</dbReference>
<dbReference type="InterPro" id="IPR036047">
    <property type="entry name" value="F-box-like_dom_sf"/>
</dbReference>
<proteinExistence type="predicted"/>
<organism evidence="2 3">
    <name type="scientific">Perilla frutescens var. hirtella</name>
    <name type="common">Perilla citriodora</name>
    <name type="synonym">Perilla setoyensis</name>
    <dbReference type="NCBI Taxonomy" id="608512"/>
    <lineage>
        <taxon>Eukaryota</taxon>
        <taxon>Viridiplantae</taxon>
        <taxon>Streptophyta</taxon>
        <taxon>Embryophyta</taxon>
        <taxon>Tracheophyta</taxon>
        <taxon>Spermatophyta</taxon>
        <taxon>Magnoliopsida</taxon>
        <taxon>eudicotyledons</taxon>
        <taxon>Gunneridae</taxon>
        <taxon>Pentapetalae</taxon>
        <taxon>asterids</taxon>
        <taxon>lamiids</taxon>
        <taxon>Lamiales</taxon>
        <taxon>Lamiaceae</taxon>
        <taxon>Nepetoideae</taxon>
        <taxon>Elsholtzieae</taxon>
        <taxon>Perilla</taxon>
    </lineage>
</organism>
<dbReference type="CDD" id="cd22160">
    <property type="entry name" value="F-box_AtFBL13-like"/>
    <property type="match status" value="1"/>
</dbReference>